<dbReference type="AlphaFoldDB" id="A0A225UV91"/>
<dbReference type="Proteomes" id="UP000198211">
    <property type="component" value="Unassembled WGS sequence"/>
</dbReference>
<organism evidence="1 2">
    <name type="scientific">Phytophthora megakarya</name>
    <dbReference type="NCBI Taxonomy" id="4795"/>
    <lineage>
        <taxon>Eukaryota</taxon>
        <taxon>Sar</taxon>
        <taxon>Stramenopiles</taxon>
        <taxon>Oomycota</taxon>
        <taxon>Peronosporomycetes</taxon>
        <taxon>Peronosporales</taxon>
        <taxon>Peronosporaceae</taxon>
        <taxon>Phytophthora</taxon>
    </lineage>
</organism>
<name>A0A225UV91_9STRA</name>
<protein>
    <recommendedName>
        <fullName evidence="3">RxLR effector protein</fullName>
    </recommendedName>
</protein>
<comment type="caution">
    <text evidence="1">The sequence shown here is derived from an EMBL/GenBank/DDBJ whole genome shotgun (WGS) entry which is preliminary data.</text>
</comment>
<evidence type="ECO:0000313" key="2">
    <source>
        <dbReference type="Proteomes" id="UP000198211"/>
    </source>
</evidence>
<dbReference type="EMBL" id="NBNE01011157">
    <property type="protein sequence ID" value="OWY96842.1"/>
    <property type="molecule type" value="Genomic_DNA"/>
</dbReference>
<evidence type="ECO:0000313" key="1">
    <source>
        <dbReference type="EMBL" id="OWY96842.1"/>
    </source>
</evidence>
<keyword evidence="2" id="KW-1185">Reference proteome</keyword>
<dbReference type="OrthoDB" id="112923at2759"/>
<gene>
    <name evidence="1" type="ORF">PHMEG_00032785</name>
</gene>
<proteinExistence type="predicted"/>
<sequence length="196" mass="22098">MFNKKYPGNPVSLLETLVTRYGDVRLAQALVTAKQQGRSMDIVEGLQSLQLKWWLNSQTSADDVFLRLNFKKDGILSSPKIATMVNYIDQFNSKFPDHQTDLFTTLKSGFGEGKFAIIAHSARAVDDPLAGFEHNLFQGWIKKKYSPEDVLRKVFKIDKGKLPTDGVEKSIIAAYEPVYYDALTSNLAHRVGPRRS</sequence>
<reference evidence="2" key="1">
    <citation type="submission" date="2017-03" db="EMBL/GenBank/DDBJ databases">
        <title>Phytopthora megakarya and P. palmivora, two closely related causual agents of cacao black pod achieved similar genome size and gene model numbers by different mechanisms.</title>
        <authorList>
            <person name="Ali S."/>
            <person name="Shao J."/>
            <person name="Larry D.J."/>
            <person name="Kronmiller B."/>
            <person name="Shen D."/>
            <person name="Strem M.D."/>
            <person name="Melnick R.L."/>
            <person name="Guiltinan M.J."/>
            <person name="Tyler B.M."/>
            <person name="Meinhardt L.W."/>
            <person name="Bailey B.A."/>
        </authorList>
    </citation>
    <scope>NUCLEOTIDE SEQUENCE [LARGE SCALE GENOMIC DNA]</scope>
    <source>
        <strain evidence="2">zdho120</strain>
    </source>
</reference>
<accession>A0A225UV91</accession>
<evidence type="ECO:0008006" key="3">
    <source>
        <dbReference type="Google" id="ProtNLM"/>
    </source>
</evidence>